<dbReference type="GO" id="GO:0005737">
    <property type="term" value="C:cytoplasm"/>
    <property type="evidence" value="ECO:0007669"/>
    <property type="project" value="TreeGrafter"/>
</dbReference>
<comment type="subcellular location">
    <subcellularLocation>
        <location evidence="1">Membrane</location>
        <topology evidence="1">Multi-pass membrane protein</topology>
    </subcellularLocation>
</comment>
<dbReference type="AlphaFoldDB" id="A0AAU9J318"/>
<feature type="transmembrane region" description="Helical" evidence="6">
    <location>
        <begin position="128"/>
        <end position="149"/>
    </location>
</feature>
<keyword evidence="4 6" id="KW-1133">Transmembrane helix</keyword>
<keyword evidence="3 6" id="KW-0812">Transmembrane</keyword>
<feature type="transmembrane region" description="Helical" evidence="6">
    <location>
        <begin position="91"/>
        <end position="108"/>
    </location>
</feature>
<comment type="caution">
    <text evidence="7">The sequence shown here is derived from an EMBL/GenBank/DDBJ whole genome shotgun (WGS) entry which is preliminary data.</text>
</comment>
<gene>
    <name evidence="7" type="ORF">BSTOLATCC_MIC28857</name>
</gene>
<dbReference type="Proteomes" id="UP001162131">
    <property type="component" value="Unassembled WGS sequence"/>
</dbReference>
<dbReference type="EMBL" id="CAJZBQ010000028">
    <property type="protein sequence ID" value="CAG9321578.1"/>
    <property type="molecule type" value="Genomic_DNA"/>
</dbReference>
<organism evidence="7 8">
    <name type="scientific">Blepharisma stoltei</name>
    <dbReference type="NCBI Taxonomy" id="1481888"/>
    <lineage>
        <taxon>Eukaryota</taxon>
        <taxon>Sar</taxon>
        <taxon>Alveolata</taxon>
        <taxon>Ciliophora</taxon>
        <taxon>Postciliodesmatophora</taxon>
        <taxon>Heterotrichea</taxon>
        <taxon>Heterotrichida</taxon>
        <taxon>Blepharismidae</taxon>
        <taxon>Blepharisma</taxon>
    </lineage>
</organism>
<evidence type="ECO:0000256" key="4">
    <source>
        <dbReference type="ARBA" id="ARBA00022989"/>
    </source>
</evidence>
<dbReference type="GO" id="GO:0016020">
    <property type="term" value="C:membrane"/>
    <property type="evidence" value="ECO:0007669"/>
    <property type="project" value="UniProtKB-SubCell"/>
</dbReference>
<reference evidence="7" key="1">
    <citation type="submission" date="2021-09" db="EMBL/GenBank/DDBJ databases">
        <authorList>
            <consortium name="AG Swart"/>
            <person name="Singh M."/>
            <person name="Singh A."/>
            <person name="Seah K."/>
            <person name="Emmerich C."/>
        </authorList>
    </citation>
    <scope>NUCLEOTIDE SEQUENCE</scope>
    <source>
        <strain evidence="7">ATCC30299</strain>
    </source>
</reference>
<evidence type="ECO:0000256" key="3">
    <source>
        <dbReference type="ARBA" id="ARBA00022692"/>
    </source>
</evidence>
<accession>A0AAU9J318</accession>
<evidence type="ECO:0000256" key="2">
    <source>
        <dbReference type="ARBA" id="ARBA00006824"/>
    </source>
</evidence>
<keyword evidence="8" id="KW-1185">Reference proteome</keyword>
<sequence>MVLIRAWIAYNKLLESQPFKTQLMTAVFMGWVGDGIAQVFVEKHPFSIRRSLVVNTYGVFETIIEGYYWLHLLDRIVGHQLTAPKALIKTGLDMFLFGPFEIAMFMTWTNVFERSDTSLEKKLQEDFMPVFIGGSLYWFPASFICFYLVSMKYRLIFSSIFCIISDTFMSYATHNSISFYKDLLVEKVYKFLRLKE</sequence>
<proteinExistence type="inferred from homology"/>
<evidence type="ECO:0000256" key="5">
    <source>
        <dbReference type="ARBA" id="ARBA00023136"/>
    </source>
</evidence>
<name>A0AAU9J318_9CILI</name>
<protein>
    <submittedName>
        <fullName evidence="7">Uncharacterized protein</fullName>
    </submittedName>
</protein>
<keyword evidence="5 6" id="KW-0472">Membrane</keyword>
<evidence type="ECO:0000256" key="1">
    <source>
        <dbReference type="ARBA" id="ARBA00004141"/>
    </source>
</evidence>
<dbReference type="Pfam" id="PF04117">
    <property type="entry name" value="Mpv17_PMP22"/>
    <property type="match status" value="1"/>
</dbReference>
<evidence type="ECO:0000313" key="7">
    <source>
        <dbReference type="EMBL" id="CAG9321578.1"/>
    </source>
</evidence>
<evidence type="ECO:0000256" key="6">
    <source>
        <dbReference type="RuleBase" id="RU363053"/>
    </source>
</evidence>
<dbReference type="PANTHER" id="PTHR11266">
    <property type="entry name" value="PEROXISOMAL MEMBRANE PROTEIN 2, PXMP2 MPV17"/>
    <property type="match status" value="1"/>
</dbReference>
<comment type="similarity">
    <text evidence="2 6">Belongs to the peroxisomal membrane protein PXMP2/4 family.</text>
</comment>
<dbReference type="InterPro" id="IPR007248">
    <property type="entry name" value="Mpv17_PMP22"/>
</dbReference>
<evidence type="ECO:0000313" key="8">
    <source>
        <dbReference type="Proteomes" id="UP001162131"/>
    </source>
</evidence>